<evidence type="ECO:0000313" key="4">
    <source>
        <dbReference type="EMBL" id="GMF19416.1"/>
    </source>
</evidence>
<dbReference type="OrthoDB" id="160910at2759"/>
<keyword evidence="2" id="KW-1133">Transmembrane helix</keyword>
<feature type="chain" id="PRO_5040804183" evidence="3">
    <location>
        <begin position="41"/>
        <end position="535"/>
    </location>
</feature>
<feature type="signal peptide" evidence="3">
    <location>
        <begin position="1"/>
        <end position="40"/>
    </location>
</feature>
<keyword evidence="2" id="KW-0812">Transmembrane</keyword>
<feature type="region of interest" description="Disordered" evidence="1">
    <location>
        <begin position="351"/>
        <end position="414"/>
    </location>
</feature>
<feature type="region of interest" description="Disordered" evidence="1">
    <location>
        <begin position="513"/>
        <end position="535"/>
    </location>
</feature>
<feature type="region of interest" description="Disordered" evidence="1">
    <location>
        <begin position="288"/>
        <end position="307"/>
    </location>
</feature>
<accession>A0A9W6WWW1</accession>
<dbReference type="AlphaFoldDB" id="A0A9W6WWW1"/>
<keyword evidence="3" id="KW-0732">Signal</keyword>
<reference evidence="4" key="1">
    <citation type="submission" date="2023-04" db="EMBL/GenBank/DDBJ databases">
        <title>Phytophthora lilii NBRC 32176.</title>
        <authorList>
            <person name="Ichikawa N."/>
            <person name="Sato H."/>
            <person name="Tonouchi N."/>
        </authorList>
    </citation>
    <scope>NUCLEOTIDE SEQUENCE</scope>
    <source>
        <strain evidence="4">NBRC 32176</strain>
    </source>
</reference>
<organism evidence="4 5">
    <name type="scientific">Phytophthora lilii</name>
    <dbReference type="NCBI Taxonomy" id="2077276"/>
    <lineage>
        <taxon>Eukaryota</taxon>
        <taxon>Sar</taxon>
        <taxon>Stramenopiles</taxon>
        <taxon>Oomycota</taxon>
        <taxon>Peronosporomycetes</taxon>
        <taxon>Peronosporales</taxon>
        <taxon>Peronosporaceae</taxon>
        <taxon>Phytophthora</taxon>
    </lineage>
</organism>
<keyword evidence="5" id="KW-1185">Reference proteome</keyword>
<dbReference type="EMBL" id="BSXW01000343">
    <property type="protein sequence ID" value="GMF19416.1"/>
    <property type="molecule type" value="Genomic_DNA"/>
</dbReference>
<protein>
    <submittedName>
        <fullName evidence="4">Unnamed protein product</fullName>
    </submittedName>
</protein>
<proteinExistence type="predicted"/>
<feature type="transmembrane region" description="Helical" evidence="2">
    <location>
        <begin position="254"/>
        <end position="278"/>
    </location>
</feature>
<gene>
    <name evidence="4" type="ORF">Plil01_000741400</name>
</gene>
<dbReference type="Proteomes" id="UP001165083">
    <property type="component" value="Unassembled WGS sequence"/>
</dbReference>
<name>A0A9W6WWW1_9STRA</name>
<evidence type="ECO:0000256" key="3">
    <source>
        <dbReference type="SAM" id="SignalP"/>
    </source>
</evidence>
<keyword evidence="2" id="KW-0472">Membrane</keyword>
<evidence type="ECO:0000313" key="5">
    <source>
        <dbReference type="Proteomes" id="UP001165083"/>
    </source>
</evidence>
<evidence type="ECO:0000256" key="1">
    <source>
        <dbReference type="SAM" id="MobiDB-lite"/>
    </source>
</evidence>
<comment type="caution">
    <text evidence="4">The sequence shown here is derived from an EMBL/GenBank/DDBJ whole genome shotgun (WGS) entry which is preliminary data.</text>
</comment>
<sequence length="535" mass="56718">MDSRRCRCRSADRRANRFGRRSAAWLPLVAVALLANVAAATSAASSSSDFVMDGATTYCWAVDTSIYSNTVDGSSVNMVSAQGDGCPLELSIAFPTDVYVYDSVDISWNATERLASNGSLEANTLGVTELAVGLDRISQNYYQITASRLRTCTYGVDCNPVTTGSQLTENTTNVPLNFTDGLAAFDSSELSFDAPGNYTLLAHLILPSSNPTSKRYDYAVFLKVQVLSRTSATATETTATPYAESTTSSGGSGISTQVICVLIISGIVVVALAVIGFVTLRSKIDRNPEANASKRNPKKSRGMFGFSSTGVNSGTGAVAVVSEDEGEEFAMLSMHEATMRQKRGSTYLSALGRGRRSDGAPKKKNGSPIQFAGPICSQSLDRKGLADDDSLSAGDITPQSVTIETPGTGRGNYTGLDNTPKVLPPKHSVFDQTDAPPGQIMFNDIMEDEVDSTGPRSGLAVGAVQRPNFDESTVSDVTDLNLTAVSVRIKQHRANAEQEAAAQVKQDVLTADDLRASETKGPLALSDLLSSRVRT</sequence>
<evidence type="ECO:0000256" key="2">
    <source>
        <dbReference type="SAM" id="Phobius"/>
    </source>
</evidence>